<dbReference type="InterPro" id="IPR013187">
    <property type="entry name" value="F-box-assoc_dom_typ3"/>
</dbReference>
<feature type="domain" description="F-box associated beta-propeller type 3" evidence="1">
    <location>
        <begin position="57"/>
        <end position="163"/>
    </location>
</feature>
<dbReference type="Pfam" id="PF08268">
    <property type="entry name" value="FBA_3"/>
    <property type="match status" value="1"/>
</dbReference>
<reference evidence="2" key="1">
    <citation type="submission" date="2019-12" db="EMBL/GenBank/DDBJ databases">
        <title>Genome sequencing and annotation of Brassica cretica.</title>
        <authorList>
            <person name="Studholme D.J."/>
            <person name="Sarris P."/>
        </authorList>
    </citation>
    <scope>NUCLEOTIDE SEQUENCE</scope>
    <source>
        <strain evidence="2">PFS-109/04</strain>
        <tissue evidence="2">Leaf</tissue>
    </source>
</reference>
<evidence type="ECO:0000259" key="1">
    <source>
        <dbReference type="Pfam" id="PF08268"/>
    </source>
</evidence>
<gene>
    <name evidence="2" type="ORF">F2Q69_00038317</name>
</gene>
<evidence type="ECO:0000313" key="2">
    <source>
        <dbReference type="EMBL" id="KAF3603133.1"/>
    </source>
</evidence>
<proteinExistence type="predicted"/>
<organism evidence="2 3">
    <name type="scientific">Brassica cretica</name>
    <name type="common">Mustard</name>
    <dbReference type="NCBI Taxonomy" id="69181"/>
    <lineage>
        <taxon>Eukaryota</taxon>
        <taxon>Viridiplantae</taxon>
        <taxon>Streptophyta</taxon>
        <taxon>Embryophyta</taxon>
        <taxon>Tracheophyta</taxon>
        <taxon>Spermatophyta</taxon>
        <taxon>Magnoliopsida</taxon>
        <taxon>eudicotyledons</taxon>
        <taxon>Gunneridae</taxon>
        <taxon>Pentapetalae</taxon>
        <taxon>rosids</taxon>
        <taxon>malvids</taxon>
        <taxon>Brassicales</taxon>
        <taxon>Brassicaceae</taxon>
        <taxon>Brassiceae</taxon>
        <taxon>Brassica</taxon>
    </lineage>
</organism>
<comment type="caution">
    <text evidence="2">The sequence shown here is derived from an EMBL/GenBank/DDBJ whole genome shotgun (WGS) entry which is preliminary data.</text>
</comment>
<evidence type="ECO:0000313" key="3">
    <source>
        <dbReference type="Proteomes" id="UP000712600"/>
    </source>
</evidence>
<accession>A0A8S9SSL1</accession>
<dbReference type="AlphaFoldDB" id="A0A8S9SSL1"/>
<sequence length="182" mass="21218">MIHNLIVYCFRDSVELQSRDLKLSLLLSRSLLLIVFFFFLDCESGRCNNFLIHTEVKRNTHIVNYNGNVSYNELAYPATHNGEVHLWILEDANKQEWSKVSIVVLSWIDLIDIHHEYICRGTLCTGELIFAPRTLPINQFHFISDNLKENIAKKVVVEEVGEPYASRKVYFDHVESPIFCQM</sequence>
<protein>
    <recommendedName>
        <fullName evidence="1">F-box associated beta-propeller type 3 domain-containing protein</fullName>
    </recommendedName>
</protein>
<dbReference type="EMBL" id="QGKX02000004">
    <property type="protein sequence ID" value="KAF3603133.1"/>
    <property type="molecule type" value="Genomic_DNA"/>
</dbReference>
<dbReference type="Proteomes" id="UP000712600">
    <property type="component" value="Unassembled WGS sequence"/>
</dbReference>
<dbReference type="PANTHER" id="PTHR31111:SF76">
    <property type="entry name" value="F-BOX DOMAIN-CONTAINING PROTEIN"/>
    <property type="match status" value="1"/>
</dbReference>
<name>A0A8S9SSL1_BRACR</name>
<dbReference type="PANTHER" id="PTHR31111">
    <property type="entry name" value="BNAA05G37150D PROTEIN-RELATED"/>
    <property type="match status" value="1"/>
</dbReference>